<evidence type="ECO:0000256" key="1">
    <source>
        <dbReference type="ARBA" id="ARBA00004609"/>
    </source>
</evidence>
<keyword evidence="17" id="KW-1133">Transmembrane helix</keyword>
<evidence type="ECO:0000256" key="3">
    <source>
        <dbReference type="ARBA" id="ARBA00010031"/>
    </source>
</evidence>
<keyword evidence="9 18" id="KW-0732">Signal</keyword>
<reference evidence="20 21" key="1">
    <citation type="journal article" date="2018" name="Front. Microbiol.">
        <title>Genome-Wide Analysis of Corynespora cassiicola Leaf Fall Disease Putative Effectors.</title>
        <authorList>
            <person name="Lopez D."/>
            <person name="Ribeiro S."/>
            <person name="Label P."/>
            <person name="Fumanal B."/>
            <person name="Venisse J.S."/>
            <person name="Kohler A."/>
            <person name="de Oliveira R.R."/>
            <person name="Labutti K."/>
            <person name="Lipzen A."/>
            <person name="Lail K."/>
            <person name="Bauer D."/>
            <person name="Ohm R.A."/>
            <person name="Barry K.W."/>
            <person name="Spatafora J."/>
            <person name="Grigoriev I.V."/>
            <person name="Martin F.M."/>
            <person name="Pujade-Renaud V."/>
        </authorList>
    </citation>
    <scope>NUCLEOTIDE SEQUENCE [LARGE SCALE GENOMIC DNA]</scope>
    <source>
        <strain evidence="20 21">Philippines</strain>
    </source>
</reference>
<evidence type="ECO:0000256" key="11">
    <source>
        <dbReference type="ARBA" id="ARBA00023136"/>
    </source>
</evidence>
<evidence type="ECO:0000256" key="10">
    <source>
        <dbReference type="ARBA" id="ARBA00023004"/>
    </source>
</evidence>
<dbReference type="GO" id="GO:0005886">
    <property type="term" value="C:plasma membrane"/>
    <property type="evidence" value="ECO:0007669"/>
    <property type="project" value="UniProtKB-SubCell"/>
</dbReference>
<feature type="signal peptide" evidence="18">
    <location>
        <begin position="1"/>
        <end position="16"/>
    </location>
</feature>
<evidence type="ECO:0000256" key="18">
    <source>
        <dbReference type="SAM" id="SignalP"/>
    </source>
</evidence>
<dbReference type="GO" id="GO:0046872">
    <property type="term" value="F:metal ion binding"/>
    <property type="evidence" value="ECO:0007669"/>
    <property type="project" value="UniProtKB-UniRule"/>
</dbReference>
<evidence type="ECO:0000256" key="13">
    <source>
        <dbReference type="ARBA" id="ARBA00023180"/>
    </source>
</evidence>
<dbReference type="AlphaFoldDB" id="A0A2T2P4B6"/>
<accession>A0A2T2P4B6</accession>
<feature type="domain" description="CFEM" evidence="19">
    <location>
        <begin position="1"/>
        <end position="110"/>
    </location>
</feature>
<evidence type="ECO:0000256" key="2">
    <source>
        <dbReference type="ARBA" id="ARBA00004613"/>
    </source>
</evidence>
<feature type="binding site" description="axial binding residue" evidence="15">
    <location>
        <position position="43"/>
    </location>
    <ligand>
        <name>heme</name>
        <dbReference type="ChEBI" id="CHEBI:30413"/>
    </ligand>
    <ligandPart>
        <name>Fe</name>
        <dbReference type="ChEBI" id="CHEBI:18248"/>
    </ligandPart>
</feature>
<feature type="transmembrane region" description="Helical" evidence="17">
    <location>
        <begin position="219"/>
        <end position="243"/>
    </location>
</feature>
<feature type="compositionally biased region" description="Low complexity" evidence="16">
    <location>
        <begin position="93"/>
        <end position="163"/>
    </location>
</feature>
<dbReference type="InterPro" id="IPR051735">
    <property type="entry name" value="CFEM_domain"/>
</dbReference>
<evidence type="ECO:0000259" key="19">
    <source>
        <dbReference type="PROSITE" id="PS52012"/>
    </source>
</evidence>
<gene>
    <name evidence="20" type="ORF">BS50DRAFT_253052</name>
</gene>
<evidence type="ECO:0000256" key="17">
    <source>
        <dbReference type="SAM" id="Phobius"/>
    </source>
</evidence>
<keyword evidence="12 15" id="KW-1015">Disulfide bond</keyword>
<feature type="compositionally biased region" description="Polar residues" evidence="16">
    <location>
        <begin position="172"/>
        <end position="182"/>
    </location>
</feature>
<keyword evidence="7" id="KW-0336">GPI-anchor</keyword>
<keyword evidence="10 15" id="KW-0408">Iron</keyword>
<feature type="compositionally biased region" description="Low complexity" evidence="16">
    <location>
        <begin position="183"/>
        <end position="199"/>
    </location>
</feature>
<evidence type="ECO:0000256" key="16">
    <source>
        <dbReference type="SAM" id="MobiDB-lite"/>
    </source>
</evidence>
<evidence type="ECO:0000256" key="4">
    <source>
        <dbReference type="ARBA" id="ARBA00022475"/>
    </source>
</evidence>
<dbReference type="GO" id="GO:0005576">
    <property type="term" value="C:extracellular region"/>
    <property type="evidence" value="ECO:0007669"/>
    <property type="project" value="UniProtKB-SubCell"/>
</dbReference>
<evidence type="ECO:0000313" key="20">
    <source>
        <dbReference type="EMBL" id="PSN72492.1"/>
    </source>
</evidence>
<feature type="region of interest" description="Disordered" evidence="16">
    <location>
        <begin position="90"/>
        <end position="215"/>
    </location>
</feature>
<keyword evidence="14" id="KW-0449">Lipoprotein</keyword>
<evidence type="ECO:0000256" key="5">
    <source>
        <dbReference type="ARBA" id="ARBA00022525"/>
    </source>
</evidence>
<dbReference type="Pfam" id="PF05730">
    <property type="entry name" value="CFEM"/>
    <property type="match status" value="1"/>
</dbReference>
<evidence type="ECO:0000256" key="8">
    <source>
        <dbReference type="ARBA" id="ARBA00022723"/>
    </source>
</evidence>
<keyword evidence="17" id="KW-0812">Transmembrane</keyword>
<dbReference type="InterPro" id="IPR008427">
    <property type="entry name" value="Extracellular_membr_CFEM_dom"/>
</dbReference>
<dbReference type="PROSITE" id="PS52012">
    <property type="entry name" value="CFEM"/>
    <property type="match status" value="1"/>
</dbReference>
<evidence type="ECO:0000256" key="7">
    <source>
        <dbReference type="ARBA" id="ARBA00022622"/>
    </source>
</evidence>
<feature type="disulfide bond" evidence="15">
    <location>
        <begin position="39"/>
        <end position="46"/>
    </location>
</feature>
<protein>
    <recommendedName>
        <fullName evidence="19">CFEM domain-containing protein</fullName>
    </recommendedName>
</protein>
<evidence type="ECO:0000256" key="12">
    <source>
        <dbReference type="ARBA" id="ARBA00023157"/>
    </source>
</evidence>
<keyword evidence="6 15" id="KW-0349">Heme</keyword>
<feature type="chain" id="PRO_5015430262" description="CFEM domain-containing protein" evidence="18">
    <location>
        <begin position="17"/>
        <end position="244"/>
    </location>
</feature>
<comment type="caution">
    <text evidence="15">Lacks conserved residue(s) required for the propagation of feature annotation.</text>
</comment>
<dbReference type="Proteomes" id="UP000240883">
    <property type="component" value="Unassembled WGS sequence"/>
</dbReference>
<keyword evidence="5" id="KW-0964">Secreted</keyword>
<dbReference type="STRING" id="1448308.A0A2T2P4B6"/>
<evidence type="ECO:0000256" key="15">
    <source>
        <dbReference type="PROSITE-ProRule" id="PRU01356"/>
    </source>
</evidence>
<dbReference type="SMART" id="SM00747">
    <property type="entry name" value="CFEM"/>
    <property type="match status" value="1"/>
</dbReference>
<comment type="subcellular location">
    <subcellularLocation>
        <location evidence="1">Cell membrane</location>
        <topology evidence="1">Lipid-anchor</topology>
        <topology evidence="1">GPI-anchor</topology>
    </subcellularLocation>
    <subcellularLocation>
        <location evidence="2">Secreted</location>
    </subcellularLocation>
</comment>
<keyword evidence="11 17" id="KW-0472">Membrane</keyword>
<evidence type="ECO:0000256" key="9">
    <source>
        <dbReference type="ARBA" id="ARBA00022729"/>
    </source>
</evidence>
<dbReference type="PANTHER" id="PTHR37928:SF2">
    <property type="entry name" value="GPI ANCHORED CFEM DOMAIN PROTEIN (AFU_ORTHOLOGUE AFUA_6G10580)"/>
    <property type="match status" value="1"/>
</dbReference>
<evidence type="ECO:0000256" key="6">
    <source>
        <dbReference type="ARBA" id="ARBA00022617"/>
    </source>
</evidence>
<sequence>MKYSFALAALAAYVSAQSITDLPSCSYSCLSSGVQEVGCGLTDFKCSCGKVAELTPKLTPCVQSACSDIADQEKVLTTLEAICASAGSPIEPSVPGVSSAPASSATQPAPEQSSQAPQQSSQAPSSHSSAAASSAASSATSAVNSGVSSQAPQPTASSSAPSGDDGDDETCVVSTMTVTQTGSSPAVPSSASAPYPSASGTGSRPGASGTGAITTSPPLFTGAATAATVPAGVAGILGLVALVM</sequence>
<name>A0A2T2P4B6_CORCC</name>
<keyword evidence="13" id="KW-0325">Glycoprotein</keyword>
<dbReference type="GO" id="GO:0098552">
    <property type="term" value="C:side of membrane"/>
    <property type="evidence" value="ECO:0007669"/>
    <property type="project" value="UniProtKB-KW"/>
</dbReference>
<organism evidence="20 21">
    <name type="scientific">Corynespora cassiicola Philippines</name>
    <dbReference type="NCBI Taxonomy" id="1448308"/>
    <lineage>
        <taxon>Eukaryota</taxon>
        <taxon>Fungi</taxon>
        <taxon>Dikarya</taxon>
        <taxon>Ascomycota</taxon>
        <taxon>Pezizomycotina</taxon>
        <taxon>Dothideomycetes</taxon>
        <taxon>Pleosporomycetidae</taxon>
        <taxon>Pleosporales</taxon>
        <taxon>Corynesporascaceae</taxon>
        <taxon>Corynespora</taxon>
    </lineage>
</organism>
<dbReference type="OrthoDB" id="3767534at2759"/>
<keyword evidence="4" id="KW-1003">Cell membrane</keyword>
<evidence type="ECO:0000256" key="14">
    <source>
        <dbReference type="ARBA" id="ARBA00023288"/>
    </source>
</evidence>
<keyword evidence="21" id="KW-1185">Reference proteome</keyword>
<comment type="similarity">
    <text evidence="3">Belongs to the RBT5 family.</text>
</comment>
<dbReference type="EMBL" id="KZ678130">
    <property type="protein sequence ID" value="PSN72492.1"/>
    <property type="molecule type" value="Genomic_DNA"/>
</dbReference>
<keyword evidence="8 15" id="KW-0479">Metal-binding</keyword>
<dbReference type="PANTHER" id="PTHR37928">
    <property type="entry name" value="CFEM DOMAIN PROTEIN (AFU_ORTHOLOGUE AFUA_6G14090)"/>
    <property type="match status" value="1"/>
</dbReference>
<proteinExistence type="inferred from homology"/>
<evidence type="ECO:0000313" key="21">
    <source>
        <dbReference type="Proteomes" id="UP000240883"/>
    </source>
</evidence>